<dbReference type="InterPro" id="IPR002048">
    <property type="entry name" value="EF_hand_dom"/>
</dbReference>
<keyword evidence="2" id="KW-0732">Signal</keyword>
<dbReference type="GO" id="GO:0005509">
    <property type="term" value="F:calcium ion binding"/>
    <property type="evidence" value="ECO:0007669"/>
    <property type="project" value="InterPro"/>
</dbReference>
<evidence type="ECO:0000259" key="3">
    <source>
        <dbReference type="PROSITE" id="PS50222"/>
    </source>
</evidence>
<feature type="compositionally biased region" description="Basic and acidic residues" evidence="1">
    <location>
        <begin position="150"/>
        <end position="164"/>
    </location>
</feature>
<organism evidence="4 5">
    <name type="scientific">Vibrio coralliilyticus</name>
    <dbReference type="NCBI Taxonomy" id="190893"/>
    <lineage>
        <taxon>Bacteria</taxon>
        <taxon>Pseudomonadati</taxon>
        <taxon>Pseudomonadota</taxon>
        <taxon>Gammaproteobacteria</taxon>
        <taxon>Vibrionales</taxon>
        <taxon>Vibrionaceae</taxon>
        <taxon>Vibrio</taxon>
    </lineage>
</organism>
<evidence type="ECO:0000256" key="1">
    <source>
        <dbReference type="SAM" id="MobiDB-lite"/>
    </source>
</evidence>
<feature type="compositionally biased region" description="Basic and acidic residues" evidence="1">
    <location>
        <begin position="111"/>
        <end position="122"/>
    </location>
</feature>
<proteinExistence type="predicted"/>
<feature type="domain" description="EF-hand" evidence="3">
    <location>
        <begin position="70"/>
        <end position="105"/>
    </location>
</feature>
<comment type="caution">
    <text evidence="4">The sequence shown here is derived from an EMBL/GenBank/DDBJ whole genome shotgun (WGS) entry which is preliminary data.</text>
</comment>
<dbReference type="PROSITE" id="PS50222">
    <property type="entry name" value="EF_HAND_2"/>
    <property type="match status" value="2"/>
</dbReference>
<reference evidence="4 5" key="1">
    <citation type="submission" date="2019-09" db="EMBL/GenBank/DDBJ databases">
        <title>Draft genome sequencing and comparative genomics of hatchery-associated Vibrios.</title>
        <authorList>
            <person name="Kehlet-Delgado H."/>
            <person name="Mueller R.S."/>
        </authorList>
    </citation>
    <scope>NUCLEOTIDE SEQUENCE [LARGE SCALE GENOMIC DNA]</scope>
    <source>
        <strain evidence="4 5">09-121-3</strain>
    </source>
</reference>
<feature type="compositionally biased region" description="Basic and acidic residues" evidence="1">
    <location>
        <begin position="49"/>
        <end position="63"/>
    </location>
</feature>
<evidence type="ECO:0000313" key="4">
    <source>
        <dbReference type="EMBL" id="NOJ23450.1"/>
    </source>
</evidence>
<dbReference type="Proteomes" id="UP000576645">
    <property type="component" value="Unassembled WGS sequence"/>
</dbReference>
<evidence type="ECO:0000313" key="5">
    <source>
        <dbReference type="Proteomes" id="UP000576645"/>
    </source>
</evidence>
<dbReference type="Gene3D" id="1.10.238.10">
    <property type="entry name" value="EF-hand"/>
    <property type="match status" value="1"/>
</dbReference>
<evidence type="ECO:0000256" key="2">
    <source>
        <dbReference type="SAM" id="SignalP"/>
    </source>
</evidence>
<dbReference type="PROSITE" id="PS00018">
    <property type="entry name" value="EF_HAND_1"/>
    <property type="match status" value="2"/>
</dbReference>
<dbReference type="EMBL" id="VTXP01000005">
    <property type="protein sequence ID" value="NOJ23450.1"/>
    <property type="molecule type" value="Genomic_DNA"/>
</dbReference>
<dbReference type="RefSeq" id="WP_095664178.1">
    <property type="nucleotide sequence ID" value="NZ_NRQO01000002.1"/>
</dbReference>
<feature type="signal peptide" evidence="2">
    <location>
        <begin position="1"/>
        <end position="21"/>
    </location>
</feature>
<dbReference type="InterPro" id="IPR018247">
    <property type="entry name" value="EF_Hand_1_Ca_BS"/>
</dbReference>
<name>A0AAP6ZKH8_9VIBR</name>
<dbReference type="InterPro" id="IPR011992">
    <property type="entry name" value="EF-hand-dom_pair"/>
</dbReference>
<feature type="chain" id="PRO_5042882016" description="EF-hand domain-containing protein" evidence="2">
    <location>
        <begin position="22"/>
        <end position="164"/>
    </location>
</feature>
<dbReference type="AlphaFoldDB" id="A0AAP6ZKH8"/>
<dbReference type="SUPFAM" id="SSF47473">
    <property type="entry name" value="EF-hand"/>
    <property type="match status" value="1"/>
</dbReference>
<feature type="region of interest" description="Disordered" evidence="1">
    <location>
        <begin position="23"/>
        <end position="164"/>
    </location>
</feature>
<feature type="compositionally biased region" description="Gly residues" evidence="1">
    <location>
        <begin position="132"/>
        <end position="149"/>
    </location>
</feature>
<accession>A0AAP6ZKH8</accession>
<sequence>MQRYLNILLVSLLFISPLALSDEDAQQEESNATKSPPEFSSMDTDEDGQISKEEFDQFRKPEGSEDEEESDNESGLSAFSSFDKNKDGFVSESELAAHAKYSNPGNGTGELKNKPDGGESEARSNSSNGKGKSSGKGNSGGNKGGGNKGGSDKGGNKGGKGKDK</sequence>
<gene>
    <name evidence="4" type="ORF">F0238_12000</name>
</gene>
<feature type="domain" description="EF-hand" evidence="3">
    <location>
        <begin position="39"/>
        <end position="65"/>
    </location>
</feature>
<protein>
    <recommendedName>
        <fullName evidence="3">EF-hand domain-containing protein</fullName>
    </recommendedName>
</protein>
<dbReference type="Pfam" id="PF13499">
    <property type="entry name" value="EF-hand_7"/>
    <property type="match status" value="1"/>
</dbReference>